<keyword evidence="2 9" id="KW-0813">Transport</keyword>
<feature type="transmembrane region" description="Helical" evidence="9">
    <location>
        <begin position="14"/>
        <end position="35"/>
    </location>
</feature>
<dbReference type="GO" id="GO:0005886">
    <property type="term" value="C:plasma membrane"/>
    <property type="evidence" value="ECO:0007669"/>
    <property type="project" value="UniProtKB-SubCell"/>
</dbReference>
<evidence type="ECO:0000256" key="1">
    <source>
        <dbReference type="ARBA" id="ARBA00004429"/>
    </source>
</evidence>
<evidence type="ECO:0000256" key="6">
    <source>
        <dbReference type="ARBA" id="ARBA00022989"/>
    </source>
</evidence>
<dbReference type="GO" id="GO:0015740">
    <property type="term" value="P:C4-dicarboxylate transport"/>
    <property type="evidence" value="ECO:0007669"/>
    <property type="project" value="TreeGrafter"/>
</dbReference>
<dbReference type="PANTHER" id="PTHR35011:SF2">
    <property type="entry name" value="2,3-DIKETO-L-GULONATE TRAP TRANSPORTER SMALL PERMEASE PROTEIN YIAM"/>
    <property type="match status" value="1"/>
</dbReference>
<organism evidence="11">
    <name type="scientific">uncultured Alphaproteobacteria bacterium</name>
    <dbReference type="NCBI Taxonomy" id="91750"/>
    <lineage>
        <taxon>Bacteria</taxon>
        <taxon>Pseudomonadati</taxon>
        <taxon>Pseudomonadota</taxon>
        <taxon>Alphaproteobacteria</taxon>
        <taxon>environmental samples</taxon>
    </lineage>
</organism>
<comment type="function">
    <text evidence="9">Part of the tripartite ATP-independent periplasmic (TRAP) transport system.</text>
</comment>
<comment type="similarity">
    <text evidence="8 9">Belongs to the TRAP transporter small permease family.</text>
</comment>
<feature type="transmembrane region" description="Helical" evidence="9">
    <location>
        <begin position="85"/>
        <end position="105"/>
    </location>
</feature>
<comment type="subcellular location">
    <subcellularLocation>
        <location evidence="1 9">Cell inner membrane</location>
        <topology evidence="1 9">Multi-pass membrane protein</topology>
    </subcellularLocation>
</comment>
<keyword evidence="6 9" id="KW-1133">Transmembrane helix</keyword>
<evidence type="ECO:0000259" key="10">
    <source>
        <dbReference type="Pfam" id="PF04290"/>
    </source>
</evidence>
<accession>A0A212IUD4</accession>
<evidence type="ECO:0000256" key="7">
    <source>
        <dbReference type="ARBA" id="ARBA00023136"/>
    </source>
</evidence>
<dbReference type="EMBL" id="FLUO01000001">
    <property type="protein sequence ID" value="SBV90793.1"/>
    <property type="molecule type" value="Genomic_DNA"/>
</dbReference>
<gene>
    <name evidence="11" type="ORF">KL86APRO_10044</name>
</gene>
<evidence type="ECO:0000256" key="9">
    <source>
        <dbReference type="RuleBase" id="RU369079"/>
    </source>
</evidence>
<reference evidence="11" key="1">
    <citation type="submission" date="2016-04" db="EMBL/GenBank/DDBJ databases">
        <authorList>
            <person name="Evans L.H."/>
            <person name="Alamgir A."/>
            <person name="Owens N."/>
            <person name="Weber N.D."/>
            <person name="Virtaneva K."/>
            <person name="Barbian K."/>
            <person name="Babar A."/>
            <person name="Rosenke K."/>
        </authorList>
    </citation>
    <scope>NUCLEOTIDE SEQUENCE</scope>
    <source>
        <strain evidence="11">86</strain>
    </source>
</reference>
<sequence length="170" mass="19268">MSVLRKIYGNLEEYLCVFFVALIVVSLSVQVIVRFTLGEAVAWAEEISRFALIWTVYVGASMAAKRTLHVRVSVQFMAFPPKVRLAFRVLADGIWMAFNLIAAYVCTQVVADSFSYPEVSPTLRWTTAYVEMIIPISCVAVTWRTLECYLVHLRNGTLYRMVAVEEELGL</sequence>
<comment type="subunit">
    <text evidence="9">The complex comprises the extracytoplasmic solute receptor protein and the two transmembrane proteins.</text>
</comment>
<evidence type="ECO:0000313" key="11">
    <source>
        <dbReference type="EMBL" id="SBV90793.1"/>
    </source>
</evidence>
<dbReference type="InterPro" id="IPR055348">
    <property type="entry name" value="DctQ"/>
</dbReference>
<evidence type="ECO:0000256" key="8">
    <source>
        <dbReference type="ARBA" id="ARBA00038436"/>
    </source>
</evidence>
<protein>
    <recommendedName>
        <fullName evidence="9">TRAP transporter small permease protein</fullName>
    </recommendedName>
</protein>
<keyword evidence="5 9" id="KW-0812">Transmembrane</keyword>
<keyword evidence="3" id="KW-1003">Cell membrane</keyword>
<dbReference type="Pfam" id="PF04290">
    <property type="entry name" value="DctQ"/>
    <property type="match status" value="1"/>
</dbReference>
<feature type="domain" description="Tripartite ATP-independent periplasmic transporters DctQ component" evidence="10">
    <location>
        <begin position="23"/>
        <end position="148"/>
    </location>
</feature>
<name>A0A212IUD4_9PROT</name>
<keyword evidence="4 9" id="KW-0997">Cell inner membrane</keyword>
<feature type="transmembrane region" description="Helical" evidence="9">
    <location>
        <begin position="47"/>
        <end position="64"/>
    </location>
</feature>
<dbReference type="GO" id="GO:0022857">
    <property type="term" value="F:transmembrane transporter activity"/>
    <property type="evidence" value="ECO:0007669"/>
    <property type="project" value="UniProtKB-UniRule"/>
</dbReference>
<evidence type="ECO:0000256" key="4">
    <source>
        <dbReference type="ARBA" id="ARBA00022519"/>
    </source>
</evidence>
<dbReference type="InterPro" id="IPR007387">
    <property type="entry name" value="TRAP_DctQ"/>
</dbReference>
<keyword evidence="7 9" id="KW-0472">Membrane</keyword>
<dbReference type="PANTHER" id="PTHR35011">
    <property type="entry name" value="2,3-DIKETO-L-GULONATE TRAP TRANSPORTER SMALL PERMEASE PROTEIN YIAM"/>
    <property type="match status" value="1"/>
</dbReference>
<evidence type="ECO:0000256" key="5">
    <source>
        <dbReference type="ARBA" id="ARBA00022692"/>
    </source>
</evidence>
<feature type="transmembrane region" description="Helical" evidence="9">
    <location>
        <begin position="125"/>
        <end position="146"/>
    </location>
</feature>
<proteinExistence type="inferred from homology"/>
<evidence type="ECO:0000256" key="2">
    <source>
        <dbReference type="ARBA" id="ARBA00022448"/>
    </source>
</evidence>
<evidence type="ECO:0000256" key="3">
    <source>
        <dbReference type="ARBA" id="ARBA00022475"/>
    </source>
</evidence>
<dbReference type="AlphaFoldDB" id="A0A212IUD4"/>